<evidence type="ECO:0000313" key="2">
    <source>
        <dbReference type="Proteomes" id="UP000641646"/>
    </source>
</evidence>
<organism evidence="1 2">
    <name type="scientific">Aerosakkonema funiforme FACHB-1375</name>
    <dbReference type="NCBI Taxonomy" id="2949571"/>
    <lineage>
        <taxon>Bacteria</taxon>
        <taxon>Bacillati</taxon>
        <taxon>Cyanobacteriota</taxon>
        <taxon>Cyanophyceae</taxon>
        <taxon>Oscillatoriophycideae</taxon>
        <taxon>Aerosakkonematales</taxon>
        <taxon>Aerosakkonemataceae</taxon>
        <taxon>Aerosakkonema</taxon>
    </lineage>
</organism>
<dbReference type="EMBL" id="JACJPW010000031">
    <property type="protein sequence ID" value="MBD2182099.1"/>
    <property type="molecule type" value="Genomic_DNA"/>
</dbReference>
<protein>
    <submittedName>
        <fullName evidence="1">Nucleotidyl transferase AbiEii/AbiGii toxin family protein</fullName>
    </submittedName>
</protein>
<dbReference type="InterPro" id="IPR014942">
    <property type="entry name" value="AbiEii"/>
</dbReference>
<reference evidence="1" key="1">
    <citation type="journal article" date="2015" name="ISME J.">
        <title>Draft Genome Sequence of Streptomyces incarnatus NRRL8089, which Produces the Nucleoside Antibiotic Sinefungin.</title>
        <authorList>
            <person name="Oshima K."/>
            <person name="Hattori M."/>
            <person name="Shimizu H."/>
            <person name="Fukuda K."/>
            <person name="Nemoto M."/>
            <person name="Inagaki K."/>
            <person name="Tamura T."/>
        </authorList>
    </citation>
    <scope>NUCLEOTIDE SEQUENCE</scope>
    <source>
        <strain evidence="1">FACHB-1375</strain>
    </source>
</reference>
<proteinExistence type="predicted"/>
<keyword evidence="2" id="KW-1185">Reference proteome</keyword>
<dbReference type="Proteomes" id="UP000641646">
    <property type="component" value="Unassembled WGS sequence"/>
</dbReference>
<sequence>MSQNQATKVAVSVQQKLRNQATQQKVALNALQTRYARERLLYRLSKSAYRDRFVLKGATLFSAWLDKPHRPTQDIDLLGLTDNTVADVEQVFREICCLEVEEDGLEFKKDTVRGQRIKEGAAYEGVRIHLDAYFAGTRSRFTLQIDIGFEDKVTPEPEVIELSTILNFPAPILKTYPRETFVAEKFEAMVMLGMFNSRLKDFYDLWFLAQEFEFEGELLGRAIKTTFTWRKTPIPLETPTALSSEFYEDSQKQKDWKGLLNKLSETEKIKSLKEVTDLLKSFLMPPTIAVAKGETFDKLWIPSGAWQNPEQAKTSNPPKPHKRLS</sequence>
<dbReference type="GO" id="GO:0016740">
    <property type="term" value="F:transferase activity"/>
    <property type="evidence" value="ECO:0007669"/>
    <property type="project" value="UniProtKB-KW"/>
</dbReference>
<accession>A0A926VG96</accession>
<dbReference type="Pfam" id="PF08843">
    <property type="entry name" value="AbiEii"/>
    <property type="match status" value="1"/>
</dbReference>
<name>A0A926VG96_9CYAN</name>
<reference evidence="1" key="2">
    <citation type="submission" date="2020-08" db="EMBL/GenBank/DDBJ databases">
        <authorList>
            <person name="Chen M."/>
            <person name="Teng W."/>
            <person name="Zhao L."/>
            <person name="Hu C."/>
            <person name="Zhou Y."/>
            <person name="Han B."/>
            <person name="Song L."/>
            <person name="Shu W."/>
        </authorList>
    </citation>
    <scope>NUCLEOTIDE SEQUENCE</scope>
    <source>
        <strain evidence="1">FACHB-1375</strain>
    </source>
</reference>
<comment type="caution">
    <text evidence="1">The sequence shown here is derived from an EMBL/GenBank/DDBJ whole genome shotgun (WGS) entry which is preliminary data.</text>
</comment>
<dbReference type="RefSeq" id="WP_190464910.1">
    <property type="nucleotide sequence ID" value="NZ_JACJPW010000031.1"/>
</dbReference>
<evidence type="ECO:0000313" key="1">
    <source>
        <dbReference type="EMBL" id="MBD2182099.1"/>
    </source>
</evidence>
<gene>
    <name evidence="1" type="ORF">H6G03_13460</name>
</gene>
<keyword evidence="1" id="KW-0808">Transferase</keyword>
<dbReference type="AlphaFoldDB" id="A0A926VG96"/>